<dbReference type="Proteomes" id="UP000075606">
    <property type="component" value="Unassembled WGS sequence"/>
</dbReference>
<accession>A0A150XH42</accession>
<name>A0A150XH42_9BACT</name>
<evidence type="ECO:0000313" key="2">
    <source>
        <dbReference type="Proteomes" id="UP000075606"/>
    </source>
</evidence>
<sequence length="178" mass="20244">MIFILVGAIGYLIATFQGHQVNALVAIGGLGAIGSLYFDIGEKPILGDYIGEIVLTEKDITLNGEKINILEVNGLNISFNTYQNQKIFHRYGYYFLSGTENKISVKTGGKEYNYNFLIYNRNHISDILSVLHFYYKEGLFVNENPGNRTYLGKDLSYEEIQDFKAKYKLEGTGYRKLH</sequence>
<proteinExistence type="predicted"/>
<organism evidence="1 2">
    <name type="scientific">Roseivirga spongicola</name>
    <dbReference type="NCBI Taxonomy" id="333140"/>
    <lineage>
        <taxon>Bacteria</taxon>
        <taxon>Pseudomonadati</taxon>
        <taxon>Bacteroidota</taxon>
        <taxon>Cytophagia</taxon>
        <taxon>Cytophagales</taxon>
        <taxon>Roseivirgaceae</taxon>
        <taxon>Roseivirga</taxon>
    </lineage>
</organism>
<comment type="caution">
    <text evidence="1">The sequence shown here is derived from an EMBL/GenBank/DDBJ whole genome shotgun (WGS) entry which is preliminary data.</text>
</comment>
<evidence type="ECO:0000313" key="1">
    <source>
        <dbReference type="EMBL" id="KYG78050.1"/>
    </source>
</evidence>
<gene>
    <name evidence="1" type="ORF">AWW68_04585</name>
</gene>
<protein>
    <submittedName>
        <fullName evidence="1">Uncharacterized protein</fullName>
    </submittedName>
</protein>
<dbReference type="AlphaFoldDB" id="A0A150XH42"/>
<reference evidence="1 2" key="1">
    <citation type="submission" date="2016-01" db="EMBL/GenBank/DDBJ databases">
        <title>Genome sequencing of Roseivirga spongicola UST030701-084.</title>
        <authorList>
            <person name="Selvaratnam C."/>
            <person name="Thevarajoo S."/>
            <person name="Goh K.M."/>
            <person name="Ee R."/>
            <person name="Chan K.-G."/>
            <person name="Chong C.S."/>
        </authorList>
    </citation>
    <scope>NUCLEOTIDE SEQUENCE [LARGE SCALE GENOMIC DNA]</scope>
    <source>
        <strain evidence="1 2">UST030701-084</strain>
    </source>
</reference>
<dbReference type="RefSeq" id="WP_068217086.1">
    <property type="nucleotide sequence ID" value="NZ_CP139724.1"/>
</dbReference>
<dbReference type="OrthoDB" id="9841782at2"/>
<dbReference type="EMBL" id="LRPC01000001">
    <property type="protein sequence ID" value="KYG78050.1"/>
    <property type="molecule type" value="Genomic_DNA"/>
</dbReference>
<keyword evidence="2" id="KW-1185">Reference proteome</keyword>